<reference evidence="4" key="1">
    <citation type="journal article" date="2019" name="Int. J. Syst. Evol. Microbiol.">
        <title>The Global Catalogue of Microorganisms (GCM) 10K type strain sequencing project: providing services to taxonomists for standard genome sequencing and annotation.</title>
        <authorList>
            <consortium name="The Broad Institute Genomics Platform"/>
            <consortium name="The Broad Institute Genome Sequencing Center for Infectious Disease"/>
            <person name="Wu L."/>
            <person name="Ma J."/>
        </authorList>
    </citation>
    <scope>NUCLEOTIDE SEQUENCE [LARGE SCALE GENOMIC DNA]</scope>
    <source>
        <strain evidence="4">JCM 17563</strain>
    </source>
</reference>
<feature type="transmembrane region" description="Helical" evidence="2">
    <location>
        <begin position="5"/>
        <end position="21"/>
    </location>
</feature>
<feature type="region of interest" description="Disordered" evidence="1">
    <location>
        <begin position="56"/>
        <end position="75"/>
    </location>
</feature>
<keyword evidence="2" id="KW-0472">Membrane</keyword>
<feature type="transmembrane region" description="Helical" evidence="2">
    <location>
        <begin position="33"/>
        <end position="50"/>
    </location>
</feature>
<evidence type="ECO:0000313" key="4">
    <source>
        <dbReference type="Proteomes" id="UP001500235"/>
    </source>
</evidence>
<dbReference type="EMBL" id="BAABBQ010000001">
    <property type="protein sequence ID" value="GAA4007837.1"/>
    <property type="molecule type" value="Genomic_DNA"/>
</dbReference>
<name>A0ABP7S7B9_9SPHN</name>
<evidence type="ECO:0000313" key="3">
    <source>
        <dbReference type="EMBL" id="GAA4007837.1"/>
    </source>
</evidence>
<proteinExistence type="predicted"/>
<keyword evidence="4" id="KW-1185">Reference proteome</keyword>
<comment type="caution">
    <text evidence="3">The sequence shown here is derived from an EMBL/GenBank/DDBJ whole genome shotgun (WGS) entry which is preliminary data.</text>
</comment>
<sequence>MRGIAIYSLLIVASAVLFWWIGGARPVPTERLVTGLLLVPLFAAAIRIRWQKRPDLPAKRAQRGASLKEGAPRID</sequence>
<organism evidence="3 4">
    <name type="scientific">Sphingomonas swuensis</name>
    <dbReference type="NCBI Taxonomy" id="977800"/>
    <lineage>
        <taxon>Bacteria</taxon>
        <taxon>Pseudomonadati</taxon>
        <taxon>Pseudomonadota</taxon>
        <taxon>Alphaproteobacteria</taxon>
        <taxon>Sphingomonadales</taxon>
        <taxon>Sphingomonadaceae</taxon>
        <taxon>Sphingomonas</taxon>
    </lineage>
</organism>
<evidence type="ECO:0000256" key="2">
    <source>
        <dbReference type="SAM" id="Phobius"/>
    </source>
</evidence>
<accession>A0ABP7S7B9</accession>
<protein>
    <submittedName>
        <fullName evidence="3">Uncharacterized protein</fullName>
    </submittedName>
</protein>
<dbReference type="RefSeq" id="WP_344705383.1">
    <property type="nucleotide sequence ID" value="NZ_BAABBQ010000001.1"/>
</dbReference>
<keyword evidence="2" id="KW-1133">Transmembrane helix</keyword>
<gene>
    <name evidence="3" type="ORF">GCM10022280_00510</name>
</gene>
<dbReference type="Proteomes" id="UP001500235">
    <property type="component" value="Unassembled WGS sequence"/>
</dbReference>
<keyword evidence="2" id="KW-0812">Transmembrane</keyword>
<evidence type="ECO:0000256" key="1">
    <source>
        <dbReference type="SAM" id="MobiDB-lite"/>
    </source>
</evidence>